<dbReference type="InterPro" id="IPR001848">
    <property type="entry name" value="Ribosomal_uS10"/>
</dbReference>
<dbReference type="Pfam" id="PF00338">
    <property type="entry name" value="Ribosomal_S10"/>
    <property type="match status" value="1"/>
</dbReference>
<comment type="similarity">
    <text evidence="1">Belongs to the universal ribosomal protein uS10 family.</text>
</comment>
<keyword evidence="2 5" id="KW-0689">Ribosomal protein</keyword>
<dbReference type="GO" id="GO:0003735">
    <property type="term" value="F:structural constituent of ribosome"/>
    <property type="evidence" value="ECO:0007669"/>
    <property type="project" value="InterPro"/>
</dbReference>
<dbReference type="AlphaFoldDB" id="A0A098E954"/>
<evidence type="ECO:0000313" key="5">
    <source>
        <dbReference type="EMBL" id="CEG12034.1"/>
    </source>
</evidence>
<dbReference type="SMART" id="SM01403">
    <property type="entry name" value="Ribosomal_S10"/>
    <property type="match status" value="1"/>
</dbReference>
<reference evidence="5" key="1">
    <citation type="submission" date="2014-09" db="EMBL/GenBank/DDBJ databases">
        <authorList>
            <person name="Probst J Alexander"/>
        </authorList>
    </citation>
    <scope>NUCLEOTIDE SEQUENCE</scope>
</reference>
<dbReference type="NCBIfam" id="TIGR01046">
    <property type="entry name" value="uS10_euk_arch"/>
    <property type="match status" value="1"/>
</dbReference>
<dbReference type="HAMAP" id="MF_00508">
    <property type="entry name" value="Ribosomal_uS10"/>
    <property type="match status" value="1"/>
</dbReference>
<dbReference type="InterPro" id="IPR005729">
    <property type="entry name" value="Ribosomal_uS10_euk/arc"/>
</dbReference>
<evidence type="ECO:0000256" key="1">
    <source>
        <dbReference type="ARBA" id="ARBA00007102"/>
    </source>
</evidence>
<dbReference type="GO" id="GO:0006412">
    <property type="term" value="P:translation"/>
    <property type="evidence" value="ECO:0007669"/>
    <property type="project" value="InterPro"/>
</dbReference>
<name>A0A098E954_9ZZZZ</name>
<gene>
    <name evidence="5" type="primary">rps</name>
    <name evidence="5" type="ORF">MSIBF_A1890003</name>
</gene>
<evidence type="ECO:0000259" key="4">
    <source>
        <dbReference type="SMART" id="SM01403"/>
    </source>
</evidence>
<dbReference type="PRINTS" id="PR00971">
    <property type="entry name" value="RIBOSOMALS10"/>
</dbReference>
<accession>A0A098E954</accession>
<dbReference type="SUPFAM" id="SSF54999">
    <property type="entry name" value="Ribosomal protein S10"/>
    <property type="match status" value="1"/>
</dbReference>
<dbReference type="Gene3D" id="3.30.70.600">
    <property type="entry name" value="Ribosomal protein S10 domain"/>
    <property type="match status" value="1"/>
</dbReference>
<dbReference type="InterPro" id="IPR036838">
    <property type="entry name" value="Ribosomal_uS10_dom_sf"/>
</dbReference>
<feature type="domain" description="Small ribosomal subunit protein uS10" evidence="4">
    <location>
        <begin position="6"/>
        <end position="100"/>
    </location>
</feature>
<dbReference type="EMBL" id="CCXY01000100">
    <property type="protein sequence ID" value="CEG12034.1"/>
    <property type="molecule type" value="Genomic_DNA"/>
</dbReference>
<dbReference type="PANTHER" id="PTHR11700">
    <property type="entry name" value="30S RIBOSOMAL PROTEIN S10 FAMILY MEMBER"/>
    <property type="match status" value="1"/>
</dbReference>
<evidence type="ECO:0000256" key="2">
    <source>
        <dbReference type="ARBA" id="ARBA00022980"/>
    </source>
</evidence>
<protein>
    <submittedName>
        <fullName evidence="5">30S ribosomal protein S10</fullName>
    </submittedName>
</protein>
<evidence type="ECO:0000256" key="3">
    <source>
        <dbReference type="ARBA" id="ARBA00023274"/>
    </source>
</evidence>
<dbReference type="GO" id="GO:0015935">
    <property type="term" value="C:small ribosomal subunit"/>
    <property type="evidence" value="ECO:0007669"/>
    <property type="project" value="InterPro"/>
</dbReference>
<organism evidence="5">
    <name type="scientific">groundwater metagenome</name>
    <dbReference type="NCBI Taxonomy" id="717931"/>
    <lineage>
        <taxon>unclassified sequences</taxon>
        <taxon>metagenomes</taxon>
        <taxon>ecological metagenomes</taxon>
    </lineage>
</organism>
<dbReference type="InterPro" id="IPR027486">
    <property type="entry name" value="Ribosomal_uS10_dom"/>
</dbReference>
<proteinExistence type="inferred from homology"/>
<keyword evidence="3" id="KW-0687">Ribonucleoprotein</keyword>
<sequence length="103" mass="11899">MMERARIIISGSEKQNIENITNQIVDIGKKDKAVVRGPIPLPTKKIRVVVRKNVSGEGNTAWDRYEMRVLKRIVDIYRSDKAMRDVMKIQVPDDVHIEIDVTR</sequence>